<dbReference type="GO" id="GO:0004818">
    <property type="term" value="F:glutamate-tRNA ligase activity"/>
    <property type="evidence" value="ECO:0007669"/>
    <property type="project" value="UniProtKB-EC"/>
</dbReference>
<dbReference type="InterPro" id="IPR000924">
    <property type="entry name" value="Glu/Gln-tRNA-synth"/>
</dbReference>
<evidence type="ECO:0000256" key="1">
    <source>
        <dbReference type="ARBA" id="ARBA00004496"/>
    </source>
</evidence>
<keyword evidence="5" id="KW-0963">Cytoplasm</keyword>
<dbReference type="Pfam" id="PF19269">
    <property type="entry name" value="Anticodon_2"/>
    <property type="match status" value="1"/>
</dbReference>
<dbReference type="GO" id="GO:0000049">
    <property type="term" value="F:tRNA binding"/>
    <property type="evidence" value="ECO:0007669"/>
    <property type="project" value="InterPro"/>
</dbReference>
<evidence type="ECO:0000256" key="4">
    <source>
        <dbReference type="ARBA" id="ARBA00012835"/>
    </source>
</evidence>
<dbReference type="Gene3D" id="3.40.50.620">
    <property type="entry name" value="HUPs"/>
    <property type="match status" value="1"/>
</dbReference>
<dbReference type="GO" id="GO:0005524">
    <property type="term" value="F:ATP binding"/>
    <property type="evidence" value="ECO:0007669"/>
    <property type="project" value="UniProtKB-KW"/>
</dbReference>
<evidence type="ECO:0000256" key="12">
    <source>
        <dbReference type="RuleBase" id="RU363037"/>
    </source>
</evidence>
<dbReference type="FunFam" id="3.40.50.620:FF:000007">
    <property type="entry name" value="Glutamate--tRNA ligase"/>
    <property type="match status" value="1"/>
</dbReference>
<dbReference type="EC" id="6.1.1.17" evidence="4"/>
<comment type="subunit">
    <text evidence="3">Monomer.</text>
</comment>
<keyword evidence="9 12" id="KW-0648">Protein biosynthesis</keyword>
<comment type="subcellular location">
    <subcellularLocation>
        <location evidence="1">Cytoplasm</location>
    </subcellularLocation>
</comment>
<dbReference type="HAMAP" id="MF_00022">
    <property type="entry name" value="Glu_tRNA_synth_type1"/>
    <property type="match status" value="1"/>
</dbReference>
<dbReference type="PANTHER" id="PTHR43311">
    <property type="entry name" value="GLUTAMATE--TRNA LIGASE"/>
    <property type="match status" value="1"/>
</dbReference>
<evidence type="ECO:0000256" key="11">
    <source>
        <dbReference type="ARBA" id="ARBA00030865"/>
    </source>
</evidence>
<dbReference type="GO" id="GO:0005829">
    <property type="term" value="C:cytosol"/>
    <property type="evidence" value="ECO:0007669"/>
    <property type="project" value="TreeGrafter"/>
</dbReference>
<feature type="domain" description="Aminoacyl-tRNA synthetase class I anticodon-binding" evidence="14">
    <location>
        <begin position="354"/>
        <end position="484"/>
    </location>
</feature>
<dbReference type="SUPFAM" id="SSF52374">
    <property type="entry name" value="Nucleotidylyl transferase"/>
    <property type="match status" value="1"/>
</dbReference>
<feature type="non-terminal residue" evidence="15">
    <location>
        <position position="485"/>
    </location>
</feature>
<dbReference type="InterPro" id="IPR004527">
    <property type="entry name" value="Glu-tRNA-ligase_bac/mito"/>
</dbReference>
<organism evidence="15 16">
    <name type="scientific">Candidatus Dojkabacteria bacterium</name>
    <dbReference type="NCBI Taxonomy" id="2099670"/>
    <lineage>
        <taxon>Bacteria</taxon>
        <taxon>Candidatus Dojkabacteria</taxon>
    </lineage>
</organism>
<keyword evidence="6 12" id="KW-0436">Ligase</keyword>
<evidence type="ECO:0000256" key="2">
    <source>
        <dbReference type="ARBA" id="ARBA00007894"/>
    </source>
</evidence>
<dbReference type="EMBL" id="JAGQLL010000054">
    <property type="protein sequence ID" value="MCA9380386.1"/>
    <property type="molecule type" value="Genomic_DNA"/>
</dbReference>
<dbReference type="PANTHER" id="PTHR43311:SF2">
    <property type="entry name" value="GLUTAMATE--TRNA LIGASE, MITOCHONDRIAL-RELATED"/>
    <property type="match status" value="1"/>
</dbReference>
<protein>
    <recommendedName>
        <fullName evidence="4">glutamate--tRNA ligase</fullName>
        <ecNumber evidence="4">6.1.1.17</ecNumber>
    </recommendedName>
    <alternativeName>
        <fullName evidence="11">Glutamyl-tRNA synthetase</fullName>
    </alternativeName>
</protein>
<dbReference type="GO" id="GO:0008270">
    <property type="term" value="F:zinc ion binding"/>
    <property type="evidence" value="ECO:0007669"/>
    <property type="project" value="InterPro"/>
</dbReference>
<evidence type="ECO:0000256" key="10">
    <source>
        <dbReference type="ARBA" id="ARBA00023146"/>
    </source>
</evidence>
<gene>
    <name evidence="15" type="ORF">KC675_04370</name>
</gene>
<dbReference type="GO" id="GO:0006424">
    <property type="term" value="P:glutamyl-tRNA aminoacylation"/>
    <property type="evidence" value="ECO:0007669"/>
    <property type="project" value="InterPro"/>
</dbReference>
<dbReference type="PRINTS" id="PR00987">
    <property type="entry name" value="TRNASYNTHGLU"/>
</dbReference>
<keyword evidence="10 12" id="KW-0030">Aminoacyl-tRNA synthetase</keyword>
<dbReference type="Gene3D" id="1.10.10.350">
    <property type="match status" value="1"/>
</dbReference>
<evidence type="ECO:0000313" key="16">
    <source>
        <dbReference type="Proteomes" id="UP000745577"/>
    </source>
</evidence>
<dbReference type="Proteomes" id="UP000745577">
    <property type="component" value="Unassembled WGS sequence"/>
</dbReference>
<dbReference type="InterPro" id="IPR045462">
    <property type="entry name" value="aa-tRNA-synth_I_cd-bd"/>
</dbReference>
<reference evidence="15" key="2">
    <citation type="journal article" date="2021" name="Microbiome">
        <title>Successional dynamics and alternative stable states in a saline activated sludge microbial community over 9 years.</title>
        <authorList>
            <person name="Wang Y."/>
            <person name="Ye J."/>
            <person name="Ju F."/>
            <person name="Liu L."/>
            <person name="Boyd J.A."/>
            <person name="Deng Y."/>
            <person name="Parks D.H."/>
            <person name="Jiang X."/>
            <person name="Yin X."/>
            <person name="Woodcroft B.J."/>
            <person name="Tyson G.W."/>
            <person name="Hugenholtz P."/>
            <person name="Polz M.F."/>
            <person name="Zhang T."/>
        </authorList>
    </citation>
    <scope>NUCLEOTIDE SEQUENCE</scope>
    <source>
        <strain evidence="15">HKST-UBA15</strain>
    </source>
</reference>
<dbReference type="InterPro" id="IPR033910">
    <property type="entry name" value="GluRS_core"/>
</dbReference>
<proteinExistence type="inferred from homology"/>
<evidence type="ECO:0000259" key="13">
    <source>
        <dbReference type="Pfam" id="PF00749"/>
    </source>
</evidence>
<dbReference type="InterPro" id="IPR049940">
    <property type="entry name" value="GluQ/Sye"/>
</dbReference>
<sequence length="485" mass="56644">MVITRIAPSPTGSLHIGTLRTALFSYAWAKKNKGKFLLRIEDTDQSRLVPGTEEEIEEMLKIYGLDYDEKSKQTERKDIYKRYAEELVQLGQAYYCFATKEEIQEAREIAENSGEQFRFRSPYRDFDIDKAKEKIASGEPFVIRLKVAEGEEFEFEDLLQGKMHFKSEEVDDTVLLKSDGLPTYHLAVVIDDHLMEITHVMRGVDWVPSIPKHVLIHRAFKWEMPKYLHLPLVLDPEGGKLSKRKGTVAAKDFLIQGYLPEAIINFLMLLGWSSPIKHEFGEKEREIFSLDEFIELFELKDLNKSSAVFNREKLLWFNHQYIMNFSIDELHKRYGEWHAKYSEEKGLRLKIAEKGDKYLKEVLELVHDRVRLLSEIDELIKIFYFEPEKITFSEFKQVKNLSDEQVSVILKSVANELEKKSENLNDWTHEKWEEFMRNLAEENELGAGKVFMTLRLAITSSPATPPLYEIMTILGKSEILTRLSK</sequence>
<dbReference type="InterPro" id="IPR008925">
    <property type="entry name" value="aa_tRNA-synth_I_cd-bd_sf"/>
</dbReference>
<dbReference type="PROSITE" id="PS00178">
    <property type="entry name" value="AA_TRNA_LIGASE_I"/>
    <property type="match status" value="1"/>
</dbReference>
<comment type="caution">
    <text evidence="15">The sequence shown here is derived from an EMBL/GenBank/DDBJ whole genome shotgun (WGS) entry which is preliminary data.</text>
</comment>
<evidence type="ECO:0000259" key="14">
    <source>
        <dbReference type="Pfam" id="PF19269"/>
    </source>
</evidence>
<dbReference type="InterPro" id="IPR014729">
    <property type="entry name" value="Rossmann-like_a/b/a_fold"/>
</dbReference>
<evidence type="ECO:0000256" key="5">
    <source>
        <dbReference type="ARBA" id="ARBA00022490"/>
    </source>
</evidence>
<feature type="domain" description="Glutamyl/glutaminyl-tRNA synthetase class Ib catalytic" evidence="13">
    <location>
        <begin position="2"/>
        <end position="316"/>
    </location>
</feature>
<dbReference type="NCBIfam" id="TIGR00464">
    <property type="entry name" value="gltX_bact"/>
    <property type="match status" value="1"/>
</dbReference>
<dbReference type="CDD" id="cd00808">
    <property type="entry name" value="GluRS_core"/>
    <property type="match status" value="1"/>
</dbReference>
<keyword evidence="7 12" id="KW-0547">Nucleotide-binding</keyword>
<dbReference type="SUPFAM" id="SSF48163">
    <property type="entry name" value="An anticodon-binding domain of class I aminoacyl-tRNA synthetases"/>
    <property type="match status" value="1"/>
</dbReference>
<dbReference type="InterPro" id="IPR020058">
    <property type="entry name" value="Glu/Gln-tRNA-synth_Ib_cat-dom"/>
</dbReference>
<evidence type="ECO:0000256" key="6">
    <source>
        <dbReference type="ARBA" id="ARBA00022598"/>
    </source>
</evidence>
<dbReference type="InterPro" id="IPR020751">
    <property type="entry name" value="aa-tRNA-synth_I_codon-bd_sub2"/>
</dbReference>
<reference evidence="15" key="1">
    <citation type="submission" date="2020-04" db="EMBL/GenBank/DDBJ databases">
        <authorList>
            <person name="Zhang T."/>
        </authorList>
    </citation>
    <scope>NUCLEOTIDE SEQUENCE</scope>
    <source>
        <strain evidence="15">HKST-UBA15</strain>
    </source>
</reference>
<evidence type="ECO:0000256" key="8">
    <source>
        <dbReference type="ARBA" id="ARBA00022840"/>
    </source>
</evidence>
<evidence type="ECO:0000256" key="7">
    <source>
        <dbReference type="ARBA" id="ARBA00022741"/>
    </source>
</evidence>
<dbReference type="InterPro" id="IPR001412">
    <property type="entry name" value="aa-tRNA-synth_I_CS"/>
</dbReference>
<keyword evidence="8 12" id="KW-0067">ATP-binding</keyword>
<evidence type="ECO:0000313" key="15">
    <source>
        <dbReference type="EMBL" id="MCA9380386.1"/>
    </source>
</evidence>
<dbReference type="Pfam" id="PF00749">
    <property type="entry name" value="tRNA-synt_1c"/>
    <property type="match status" value="1"/>
</dbReference>
<comment type="similarity">
    <text evidence="2">Belongs to the class-I aminoacyl-tRNA synthetase family. Glutamate--tRNA ligase type 1 subfamily.</text>
</comment>
<dbReference type="AlphaFoldDB" id="A0A955L185"/>
<name>A0A955L185_9BACT</name>
<evidence type="ECO:0000256" key="9">
    <source>
        <dbReference type="ARBA" id="ARBA00022917"/>
    </source>
</evidence>
<evidence type="ECO:0000256" key="3">
    <source>
        <dbReference type="ARBA" id="ARBA00011245"/>
    </source>
</evidence>
<accession>A0A955L185</accession>